<dbReference type="KEGG" id="poz:I0K15_07500"/>
<dbReference type="RefSeq" id="WP_196104829.1">
    <property type="nucleotide sequence ID" value="NZ_CP064942.1"/>
</dbReference>
<feature type="domain" description="Endonuclease/exonuclease/phosphatase" evidence="2">
    <location>
        <begin position="32"/>
        <end position="367"/>
    </location>
</feature>
<evidence type="ECO:0000313" key="4">
    <source>
        <dbReference type="Proteomes" id="UP000594800"/>
    </source>
</evidence>
<protein>
    <submittedName>
        <fullName evidence="3">Endonuclease/exonuclease/phosphatase family protein</fullName>
    </submittedName>
</protein>
<sequence length="377" mass="40187">MADRPRPYGLIALAGALFLAAPALADTVRVATFNASLSRDTAGALLQDIEDRDAQVLAAAEVILAVAPDVLLLNEIDHDPQSRSLDAFIALLAERGLVYEHSFTAPVNTGELTGLDLDGDGSTTGPNDAYGWGRWPGHFGMAVLSRYPLGEARSFRLLRWAEFEGNLMPEEVQEPARSVLRLSSKSHWDVPVELPGGPVHLLASHPTPPVFDGPEDTNGRRNHDEVMFWVRYLDGTPFTDDAGVTAALGDAPVIVAGDLNADPFDGDARREALAALLAHPRLQDPGQESAGAIAAAEMQGGLNAAHAGPAAQDTSDWNDERGPGNLRVDYVLPSADLEVSGSGVWWPAPDKPGAEHVGFGEAISSDHRLVWVDIEVD</sequence>
<keyword evidence="3" id="KW-0540">Nuclease</keyword>
<feature type="signal peptide" evidence="1">
    <location>
        <begin position="1"/>
        <end position="25"/>
    </location>
</feature>
<keyword evidence="3" id="KW-0255">Endonuclease</keyword>
<name>A0A7S9LUM7_9RHOB</name>
<organism evidence="3 4">
    <name type="scientific">Pontivivens ytuae</name>
    <dbReference type="NCBI Taxonomy" id="2789856"/>
    <lineage>
        <taxon>Bacteria</taxon>
        <taxon>Pseudomonadati</taxon>
        <taxon>Pseudomonadota</taxon>
        <taxon>Alphaproteobacteria</taxon>
        <taxon>Rhodobacterales</taxon>
        <taxon>Paracoccaceae</taxon>
        <taxon>Pontivivens</taxon>
    </lineage>
</organism>
<dbReference type="SUPFAM" id="SSF56219">
    <property type="entry name" value="DNase I-like"/>
    <property type="match status" value="1"/>
</dbReference>
<dbReference type="GO" id="GO:0004527">
    <property type="term" value="F:exonuclease activity"/>
    <property type="evidence" value="ECO:0007669"/>
    <property type="project" value="UniProtKB-KW"/>
</dbReference>
<evidence type="ECO:0000313" key="3">
    <source>
        <dbReference type="EMBL" id="QPH55569.1"/>
    </source>
</evidence>
<dbReference type="Gene3D" id="3.60.10.10">
    <property type="entry name" value="Endonuclease/exonuclease/phosphatase"/>
    <property type="match status" value="1"/>
</dbReference>
<dbReference type="GO" id="GO:0004519">
    <property type="term" value="F:endonuclease activity"/>
    <property type="evidence" value="ECO:0007669"/>
    <property type="project" value="UniProtKB-KW"/>
</dbReference>
<evidence type="ECO:0000259" key="2">
    <source>
        <dbReference type="Pfam" id="PF03372"/>
    </source>
</evidence>
<dbReference type="AlphaFoldDB" id="A0A7S9LUM7"/>
<dbReference type="Proteomes" id="UP000594800">
    <property type="component" value="Chromosome"/>
</dbReference>
<feature type="chain" id="PRO_5032301166" evidence="1">
    <location>
        <begin position="26"/>
        <end position="377"/>
    </location>
</feature>
<proteinExistence type="predicted"/>
<dbReference type="Pfam" id="PF03372">
    <property type="entry name" value="Exo_endo_phos"/>
    <property type="match status" value="1"/>
</dbReference>
<dbReference type="InterPro" id="IPR036691">
    <property type="entry name" value="Endo/exonu/phosph_ase_sf"/>
</dbReference>
<keyword evidence="3" id="KW-0378">Hydrolase</keyword>
<keyword evidence="4" id="KW-1185">Reference proteome</keyword>
<accession>A0A7S9LUM7</accession>
<gene>
    <name evidence="3" type="ORF">I0K15_07500</name>
</gene>
<dbReference type="InterPro" id="IPR005135">
    <property type="entry name" value="Endo/exonuclease/phosphatase"/>
</dbReference>
<evidence type="ECO:0000256" key="1">
    <source>
        <dbReference type="SAM" id="SignalP"/>
    </source>
</evidence>
<keyword evidence="3" id="KW-0269">Exonuclease</keyword>
<dbReference type="EMBL" id="CP064942">
    <property type="protein sequence ID" value="QPH55569.1"/>
    <property type="molecule type" value="Genomic_DNA"/>
</dbReference>
<reference evidence="3 4" key="1">
    <citation type="submission" date="2020-11" db="EMBL/GenBank/DDBJ databases">
        <title>Description of Pontivivens ytuae sp. nov. isolated from deep sea sediment of Mariana Trench.</title>
        <authorList>
            <person name="Wang Z."/>
            <person name="Sun Q.-L."/>
            <person name="Xu X.-D."/>
            <person name="Tang Y.-Z."/>
            <person name="Zhang J."/>
        </authorList>
    </citation>
    <scope>NUCLEOTIDE SEQUENCE [LARGE SCALE GENOMIC DNA]</scope>
    <source>
        <strain evidence="3 4">MT2928</strain>
    </source>
</reference>
<keyword evidence="1" id="KW-0732">Signal</keyword>